<dbReference type="Proteomes" id="UP000007796">
    <property type="component" value="Unassembled WGS sequence"/>
</dbReference>
<protein>
    <submittedName>
        <fullName evidence="3">Uncharacterized protein</fullName>
    </submittedName>
</protein>
<feature type="compositionally biased region" description="Acidic residues" evidence="2">
    <location>
        <begin position="1161"/>
        <end position="1194"/>
    </location>
</feature>
<feature type="compositionally biased region" description="Basic and acidic residues" evidence="2">
    <location>
        <begin position="162"/>
        <end position="173"/>
    </location>
</feature>
<dbReference type="eggNOG" id="ENOG502RYPA">
    <property type="taxonomic scope" value="Eukaryota"/>
</dbReference>
<dbReference type="InParanoid" id="F0XH97"/>
<feature type="compositionally biased region" description="Low complexity" evidence="2">
    <location>
        <begin position="999"/>
        <end position="1009"/>
    </location>
</feature>
<feature type="region of interest" description="Disordered" evidence="2">
    <location>
        <begin position="798"/>
        <end position="871"/>
    </location>
</feature>
<evidence type="ECO:0000256" key="2">
    <source>
        <dbReference type="SAM" id="MobiDB-lite"/>
    </source>
</evidence>
<dbReference type="GeneID" id="25975675"/>
<proteinExistence type="predicted"/>
<feature type="region of interest" description="Disordered" evidence="2">
    <location>
        <begin position="1161"/>
        <end position="1359"/>
    </location>
</feature>
<reference evidence="3 4" key="1">
    <citation type="journal article" date="2011" name="Proc. Natl. Acad. Sci. U.S.A.">
        <title>Genome and transcriptome analyses of the mountain pine beetle-fungal symbiont Grosmannia clavigera, a lodgepole pine pathogen.</title>
        <authorList>
            <person name="DiGuistini S."/>
            <person name="Wang Y."/>
            <person name="Liao N.Y."/>
            <person name="Taylor G."/>
            <person name="Tanguay P."/>
            <person name="Feau N."/>
            <person name="Henrissat B."/>
            <person name="Chan S.K."/>
            <person name="Hesse-Orce U."/>
            <person name="Alamouti S.M."/>
            <person name="Tsui C.K.M."/>
            <person name="Docking R.T."/>
            <person name="Levasseur A."/>
            <person name="Haridas S."/>
            <person name="Robertson G."/>
            <person name="Birol I."/>
            <person name="Holt R.A."/>
            <person name="Marra M.A."/>
            <person name="Hamelin R.C."/>
            <person name="Hirst M."/>
            <person name="Jones S.J.M."/>
            <person name="Bohlmann J."/>
            <person name="Breuil C."/>
        </authorList>
    </citation>
    <scope>NUCLEOTIDE SEQUENCE [LARGE SCALE GENOMIC DNA]</scope>
    <source>
        <strain evidence="4">kw1407 / UAMH 11150</strain>
    </source>
</reference>
<feature type="region of interest" description="Disordered" evidence="2">
    <location>
        <begin position="154"/>
        <end position="175"/>
    </location>
</feature>
<dbReference type="RefSeq" id="XP_014172214.1">
    <property type="nucleotide sequence ID" value="XM_014316739.1"/>
</dbReference>
<feature type="coiled-coil region" evidence="1">
    <location>
        <begin position="368"/>
        <end position="430"/>
    </location>
</feature>
<feature type="compositionally biased region" description="Low complexity" evidence="2">
    <location>
        <begin position="299"/>
        <end position="313"/>
    </location>
</feature>
<feature type="compositionally biased region" description="Low complexity" evidence="2">
    <location>
        <begin position="1278"/>
        <end position="1298"/>
    </location>
</feature>
<keyword evidence="1" id="KW-0175">Coiled coil</keyword>
<gene>
    <name evidence="3" type="ORF">CMQ_2661</name>
</gene>
<feature type="region of interest" description="Disordered" evidence="2">
    <location>
        <begin position="655"/>
        <end position="679"/>
    </location>
</feature>
<name>F0XH97_GROCL</name>
<feature type="region of interest" description="Disordered" evidence="2">
    <location>
        <begin position="328"/>
        <end position="366"/>
    </location>
</feature>
<feature type="compositionally biased region" description="Basic and acidic residues" evidence="2">
    <location>
        <begin position="657"/>
        <end position="668"/>
    </location>
</feature>
<organism evidence="4">
    <name type="scientific">Grosmannia clavigera (strain kw1407 / UAMH 11150)</name>
    <name type="common">Blue stain fungus</name>
    <name type="synonym">Graphiocladiella clavigera</name>
    <dbReference type="NCBI Taxonomy" id="655863"/>
    <lineage>
        <taxon>Eukaryota</taxon>
        <taxon>Fungi</taxon>
        <taxon>Dikarya</taxon>
        <taxon>Ascomycota</taxon>
        <taxon>Pezizomycotina</taxon>
        <taxon>Sordariomycetes</taxon>
        <taxon>Sordariomycetidae</taxon>
        <taxon>Ophiostomatales</taxon>
        <taxon>Ophiostomataceae</taxon>
        <taxon>Leptographium</taxon>
    </lineage>
</organism>
<feature type="region of interest" description="Disordered" evidence="2">
    <location>
        <begin position="279"/>
        <end position="314"/>
    </location>
</feature>
<dbReference type="STRING" id="655863.F0XH97"/>
<dbReference type="HOGENOM" id="CLU_255449_0_0_1"/>
<feature type="compositionally biased region" description="Low complexity" evidence="2">
    <location>
        <begin position="1017"/>
        <end position="1035"/>
    </location>
</feature>
<evidence type="ECO:0000256" key="1">
    <source>
        <dbReference type="SAM" id="Coils"/>
    </source>
</evidence>
<evidence type="ECO:0000313" key="4">
    <source>
        <dbReference type="Proteomes" id="UP000007796"/>
    </source>
</evidence>
<evidence type="ECO:0000313" key="3">
    <source>
        <dbReference type="EMBL" id="EFX02732.1"/>
    </source>
</evidence>
<accession>F0XH97</accession>
<feature type="region of interest" description="Disordered" evidence="2">
    <location>
        <begin position="912"/>
        <end position="1064"/>
    </location>
</feature>
<dbReference type="OrthoDB" id="5427134at2759"/>
<dbReference type="EMBL" id="GL629769">
    <property type="protein sequence ID" value="EFX02732.1"/>
    <property type="molecule type" value="Genomic_DNA"/>
</dbReference>
<feature type="compositionally biased region" description="Low complexity" evidence="2">
    <location>
        <begin position="1238"/>
        <end position="1271"/>
    </location>
</feature>
<keyword evidence="4" id="KW-1185">Reference proteome</keyword>
<feature type="compositionally biased region" description="Basic and acidic residues" evidence="2">
    <location>
        <begin position="345"/>
        <end position="358"/>
    </location>
</feature>
<sequence>MAATPFDAANAAVALTSNSNPSFAFDVYDDARSAGNGRTSYGLSPALPTGSCNFVDLTHGSSGPQCGCRRFWSRSNAAATSMANSFGTSVGPINNGALDLSQAGWCMCSHHACFHDQAPQQVLPNGNIPTDQSVVARGAAISGATTGFPGLSASLSAPLHGQKNERPRAKREPLSPLQESVALQMLAEQDVGRAGKIANNNGLLSFGLQPAKLSSYTERLFAGIFEDVAPLDEQAMVSCSAADKVVPAPSSIDTSIATSVAGYTPYSNSIPDTLRCGHYDPPPRSMFPSQQGVDGCLMPSSQAPPSTASSISQRRYLRPFAGKGLKTLTHTQSLPPLKPQPPSEPEPREFTDATHDSEQDTSSTQPGLQSLVGAVQAHEQRLDKLENVSFSVPSGQEDWSDRHDHMDMRVTELESRVDEVEKRLTSNDETASGVDGSIGFSRRRLLGRDDDATTVSAVSMAATDVTTSMTSSSSGIIGESDVRSQIQALQAQVSFLQTSALPTYNSLWELEVVFLPFPLKGVWVEASQFPTTAAVAAAAAAQRRQSGGYRYQPGQSEDDEWTQMPNTLSRQTPDAQSPSLEGNALWTSDWPDYSATSDAPRLLPRACAPGRVIDNRLRSCGLVQTLSVRGTDARSLKLAMATAFGSVFRAMAQGASSERRAERSKVGKGDTSGSVSSVPSPEELQARFLGLQQPWVPLRKIHKDSRLRFLTCAEMLTPTLWDAPFLTSSVVMKATGRHRLYVTHPDAYMQDRHAYRCGWSWQRLRQISVTAATMAPGSSSSSKAPAVGAADSCWSWDSRLDEPPSAPQSSLSSVHHRPSPSPFSREGTPTDGTFARPRSRTPSRLVAAASANSNADNGFSRSHRSTGTSGSTQFFAAAQSPLPTGPWAGSTARRSPSPFLFSLVPQVAQTAASSQLMSSSTRTRRPAPTRTVSMTAPPSHSGHPVIPAGNLSSPATVSRKRGHSISERHISAPPSPQQPQQRHRQHTTVSTMAYDRHPSPLASASRPSPRLAPLPSPVTNTNTANSATNTVAAPSVSKRRRSTRSPSGFWPRHTPQRSMSRSPSVIPAQVPMWVADHTRDGAPSAAEHERLNQQHVPSYQHVRGATPLCYATPHSNAPTMDVPLPASLRRRQGSTFQAEAEQVDNDGTICDGYDHDMLCDDNDDFPMTQDDEGDGEDYDGNVFEDEADELDDIGDVGTITDGYYNQSGQLPPEDQPWPGFEDDEDAHMSDSENMNPFSGEEGSQEQQQQRLGPDGDSQATSQQSDSSSRPSEYPSTHPAWPVAAVPPTTAIAAAAAAASIETSTDAGARGGQLQGREQQTRRHSGQGMWHDGGHLQQRRNTDADSGIGFVIHEDTVNGR</sequence>